<dbReference type="Pfam" id="PF00383">
    <property type="entry name" value="dCMP_cyt_deam_1"/>
    <property type="match status" value="1"/>
</dbReference>
<organism evidence="4 5">
    <name type="scientific">Dissulfurirhabdus thermomarina</name>
    <dbReference type="NCBI Taxonomy" id="1765737"/>
    <lineage>
        <taxon>Bacteria</taxon>
        <taxon>Deltaproteobacteria</taxon>
        <taxon>Dissulfurirhabdaceae</taxon>
        <taxon>Dissulfurirhabdus</taxon>
    </lineage>
</organism>
<dbReference type="PANTHER" id="PTHR11079">
    <property type="entry name" value="CYTOSINE DEAMINASE FAMILY MEMBER"/>
    <property type="match status" value="1"/>
</dbReference>
<dbReference type="GO" id="GO:0016787">
    <property type="term" value="F:hydrolase activity"/>
    <property type="evidence" value="ECO:0007669"/>
    <property type="project" value="InterPro"/>
</dbReference>
<dbReference type="InterPro" id="IPR016193">
    <property type="entry name" value="Cytidine_deaminase-like"/>
</dbReference>
<dbReference type="AlphaFoldDB" id="A0A6N9TR98"/>
<dbReference type="PROSITE" id="PS00903">
    <property type="entry name" value="CYT_DCMP_DEAMINASES_1"/>
    <property type="match status" value="1"/>
</dbReference>
<keyword evidence="2" id="KW-0862">Zinc</keyword>
<dbReference type="EMBL" id="JAAGRR010000027">
    <property type="protein sequence ID" value="NDY41967.1"/>
    <property type="molecule type" value="Genomic_DNA"/>
</dbReference>
<dbReference type="GO" id="GO:0008270">
    <property type="term" value="F:zinc ion binding"/>
    <property type="evidence" value="ECO:0007669"/>
    <property type="project" value="InterPro"/>
</dbReference>
<dbReference type="Gene3D" id="3.40.140.10">
    <property type="entry name" value="Cytidine Deaminase, domain 2"/>
    <property type="match status" value="1"/>
</dbReference>
<keyword evidence="1" id="KW-0479">Metal-binding</keyword>
<dbReference type="PANTHER" id="PTHR11079:SF162">
    <property type="entry name" value="RIBOFLAVIN BIOSYNTHESIS PROTEIN PYRD, CHLOROPLASTIC"/>
    <property type="match status" value="1"/>
</dbReference>
<protein>
    <submittedName>
        <fullName evidence="4">Nucleoside deaminase</fullName>
    </submittedName>
</protein>
<name>A0A6N9TR98_DISTH</name>
<accession>A0A6N9TR98</accession>
<dbReference type="InterPro" id="IPR016192">
    <property type="entry name" value="APOBEC/CMP_deaminase_Zn-bd"/>
</dbReference>
<feature type="domain" description="CMP/dCMP-type deaminase" evidence="3">
    <location>
        <begin position="1"/>
        <end position="108"/>
    </location>
</feature>
<proteinExistence type="predicted"/>
<evidence type="ECO:0000313" key="5">
    <source>
        <dbReference type="Proteomes" id="UP000469346"/>
    </source>
</evidence>
<gene>
    <name evidence="4" type="ORF">G3N55_03770</name>
</gene>
<reference evidence="4 5" key="1">
    <citation type="submission" date="2020-02" db="EMBL/GenBank/DDBJ databases">
        <title>Comparative genomics of sulfur disproportionating microorganisms.</title>
        <authorList>
            <person name="Ward L.M."/>
            <person name="Bertran E."/>
            <person name="Johnston D.T."/>
        </authorList>
    </citation>
    <scope>NUCLEOTIDE SEQUENCE [LARGE SCALE GENOMIC DNA]</scope>
    <source>
        <strain evidence="4 5">DSM 100025</strain>
    </source>
</reference>
<dbReference type="SUPFAM" id="SSF53927">
    <property type="entry name" value="Cytidine deaminase-like"/>
    <property type="match status" value="1"/>
</dbReference>
<dbReference type="Proteomes" id="UP000469346">
    <property type="component" value="Unassembled WGS sequence"/>
</dbReference>
<keyword evidence="5" id="KW-1185">Reference proteome</keyword>
<evidence type="ECO:0000313" key="4">
    <source>
        <dbReference type="EMBL" id="NDY41967.1"/>
    </source>
</evidence>
<evidence type="ECO:0000259" key="3">
    <source>
        <dbReference type="PROSITE" id="PS51747"/>
    </source>
</evidence>
<sequence>MGEALALARQALAAGEFPVGCVLVAGGRVVGRGRRVHTRPGEVNELDHGEMVALRQWLSGGAPGSGGAVTVYTTLEPCLMCLGALVLNGVRRIVYAYEDVMGGATGLLPRVRSGGGPGAPGPTLYTDPPVTITAGVERGPSLSLFRAFFADPANDYWRESPLARYTLSAAASAPRGRPR</sequence>
<dbReference type="PROSITE" id="PS51747">
    <property type="entry name" value="CYT_DCMP_DEAMINASES_2"/>
    <property type="match status" value="1"/>
</dbReference>
<evidence type="ECO:0000256" key="2">
    <source>
        <dbReference type="ARBA" id="ARBA00022833"/>
    </source>
</evidence>
<evidence type="ECO:0000256" key="1">
    <source>
        <dbReference type="ARBA" id="ARBA00022723"/>
    </source>
</evidence>
<comment type="caution">
    <text evidence="4">The sequence shown here is derived from an EMBL/GenBank/DDBJ whole genome shotgun (WGS) entry which is preliminary data.</text>
</comment>
<dbReference type="InterPro" id="IPR002125">
    <property type="entry name" value="CMP_dCMP_dom"/>
</dbReference>